<dbReference type="RefSeq" id="WP_219070291.1">
    <property type="nucleotide sequence ID" value="NZ_CAJUXY010000083.1"/>
</dbReference>
<dbReference type="PANTHER" id="PTHR36449">
    <property type="entry name" value="ACETYLTRANSFERASE-RELATED"/>
    <property type="match status" value="1"/>
</dbReference>
<reference evidence="4" key="1">
    <citation type="submission" date="2022-05" db="EMBL/GenBank/DDBJ databases">
        <title>A methanotrophic Mycobacterium dominates a cave microbial ecosystem.</title>
        <authorList>
            <person name="Van Spanning R.J.M."/>
            <person name="Guan Q."/>
            <person name="Melkonian C."/>
            <person name="Gallant J."/>
            <person name="Polerecky L."/>
            <person name="Flot J.-F."/>
            <person name="Brandt B.W."/>
            <person name="Braster M."/>
            <person name="Iturbe Espinoza P."/>
            <person name="Aerts J."/>
            <person name="Meima-Franke M."/>
            <person name="Piersma S.R."/>
            <person name="Bunduc C."/>
            <person name="Ummels R."/>
            <person name="Pain A."/>
            <person name="Fleming E.J."/>
            <person name="van der Wel N."/>
            <person name="Gherman V.D."/>
            <person name="Sarbu S.M."/>
            <person name="Bodelier P.L.E."/>
            <person name="Bitter W."/>
        </authorList>
    </citation>
    <scope>NUCLEOTIDE SEQUENCE</scope>
    <source>
        <strain evidence="4">Sulfur Cave</strain>
    </source>
</reference>
<proteinExistence type="predicted"/>
<organism evidence="4 5">
    <name type="scientific">Candidatus Mycobacterium methanotrophicum</name>
    <dbReference type="NCBI Taxonomy" id="2943498"/>
    <lineage>
        <taxon>Bacteria</taxon>
        <taxon>Bacillati</taxon>
        <taxon>Actinomycetota</taxon>
        <taxon>Actinomycetes</taxon>
        <taxon>Mycobacteriales</taxon>
        <taxon>Mycobacteriaceae</taxon>
        <taxon>Mycobacterium</taxon>
    </lineage>
</organism>
<evidence type="ECO:0000256" key="2">
    <source>
        <dbReference type="ARBA" id="ARBA00023315"/>
    </source>
</evidence>
<dbReference type="Pfam" id="PF00583">
    <property type="entry name" value="Acetyltransf_1"/>
    <property type="match status" value="1"/>
</dbReference>
<evidence type="ECO:0000259" key="3">
    <source>
        <dbReference type="Pfam" id="PF00583"/>
    </source>
</evidence>
<dbReference type="EMBL" id="CP097320">
    <property type="protein sequence ID" value="UQX11305.1"/>
    <property type="molecule type" value="Genomic_DNA"/>
</dbReference>
<keyword evidence="5" id="KW-1185">Reference proteome</keyword>
<evidence type="ECO:0000256" key="1">
    <source>
        <dbReference type="ARBA" id="ARBA00022679"/>
    </source>
</evidence>
<keyword evidence="2" id="KW-0012">Acyltransferase</keyword>
<evidence type="ECO:0000313" key="5">
    <source>
        <dbReference type="Proteomes" id="UP001056610"/>
    </source>
</evidence>
<gene>
    <name evidence="4" type="ORF">M5I08_01830</name>
</gene>
<feature type="domain" description="N-acetyltransferase" evidence="3">
    <location>
        <begin position="49"/>
        <end position="144"/>
    </location>
</feature>
<dbReference type="PANTHER" id="PTHR36449:SF1">
    <property type="entry name" value="ACETYLTRANSFERASE"/>
    <property type="match status" value="1"/>
</dbReference>
<dbReference type="Proteomes" id="UP001056610">
    <property type="component" value="Chromosome"/>
</dbReference>
<name>A0ABY4QNV2_9MYCO</name>
<dbReference type="InterPro" id="IPR000182">
    <property type="entry name" value="GNAT_dom"/>
</dbReference>
<protein>
    <submittedName>
        <fullName evidence="4">N-acetyltransferase</fullName>
    </submittedName>
</protein>
<keyword evidence="1" id="KW-0808">Transferase</keyword>
<sequence length="181" mass="19842">MQFYRPTLLDPERHRRAEFTSGNSSLDDWLRRYAGQSRRGNTAAVWVIADATYRVACYATLSMTSVGRFAGPTPLAKGAPLQVPVLLVGRLATDSRVNGLGLGAQMVKHILATAAELNVKAACRAVVVNALNPAAFSWWQRFGFDPFDAEDSTNLDLYLLTRDVAATLARLWASGFPARRV</sequence>
<evidence type="ECO:0000313" key="4">
    <source>
        <dbReference type="EMBL" id="UQX11305.1"/>
    </source>
</evidence>
<accession>A0ABY4QNV2</accession>